<evidence type="ECO:0000256" key="5">
    <source>
        <dbReference type="ARBA" id="ARBA00022691"/>
    </source>
</evidence>
<dbReference type="OrthoDB" id="197416at2759"/>
<evidence type="ECO:0000313" key="10">
    <source>
        <dbReference type="Proteomes" id="UP000789595"/>
    </source>
</evidence>
<keyword evidence="7" id="KW-0732">Signal</keyword>
<name>A0A8J2SBY0_9STRA</name>
<keyword evidence="6" id="KW-0819">tRNA processing</keyword>
<evidence type="ECO:0000256" key="1">
    <source>
        <dbReference type="ARBA" id="ARBA00000142"/>
    </source>
</evidence>
<evidence type="ECO:0000256" key="6">
    <source>
        <dbReference type="ARBA" id="ARBA00022694"/>
    </source>
</evidence>
<dbReference type="Gene3D" id="3.40.50.150">
    <property type="entry name" value="Vaccinia Virus protein VP39"/>
    <property type="match status" value="1"/>
</dbReference>
<feature type="signal peptide" evidence="7">
    <location>
        <begin position="1"/>
        <end position="22"/>
    </location>
</feature>
<keyword evidence="4" id="KW-0808">Transferase</keyword>
<evidence type="ECO:0000256" key="2">
    <source>
        <dbReference type="ARBA" id="ARBA00011977"/>
    </source>
</evidence>
<dbReference type="Proteomes" id="UP000789595">
    <property type="component" value="Unassembled WGS sequence"/>
</dbReference>
<feature type="chain" id="PRO_5035295432" description="tRNA (guanine(46)-N(7))-methyltransferase" evidence="7">
    <location>
        <begin position="23"/>
        <end position="665"/>
    </location>
</feature>
<keyword evidence="5" id="KW-0949">S-adenosyl-L-methionine</keyword>
<protein>
    <recommendedName>
        <fullName evidence="2">tRNA (guanine(46)-N(7))-methyltransferase</fullName>
        <ecNumber evidence="2">2.1.1.33</ecNumber>
    </recommendedName>
</protein>
<dbReference type="Pfam" id="PF20670">
    <property type="entry name" value="DUF6816"/>
    <property type="match status" value="1"/>
</dbReference>
<feature type="domain" description="DUF6816" evidence="8">
    <location>
        <begin position="456"/>
        <end position="639"/>
    </location>
</feature>
<dbReference type="EMBL" id="CAKKNE010000001">
    <property type="protein sequence ID" value="CAH0364741.1"/>
    <property type="molecule type" value="Genomic_DNA"/>
</dbReference>
<organism evidence="9 10">
    <name type="scientific">Pelagomonas calceolata</name>
    <dbReference type="NCBI Taxonomy" id="35677"/>
    <lineage>
        <taxon>Eukaryota</taxon>
        <taxon>Sar</taxon>
        <taxon>Stramenopiles</taxon>
        <taxon>Ochrophyta</taxon>
        <taxon>Pelagophyceae</taxon>
        <taxon>Pelagomonadales</taxon>
        <taxon>Pelagomonadaceae</taxon>
        <taxon>Pelagomonas</taxon>
    </lineage>
</organism>
<proteinExistence type="predicted"/>
<dbReference type="PANTHER" id="PTHR23417:SF21">
    <property type="entry name" value="TRNA (GUANINE-N(7)-)-METHYLTRANSFERASE"/>
    <property type="match status" value="1"/>
</dbReference>
<dbReference type="SUPFAM" id="SSF53335">
    <property type="entry name" value="S-adenosyl-L-methionine-dependent methyltransferases"/>
    <property type="match status" value="1"/>
</dbReference>
<dbReference type="Pfam" id="PF02390">
    <property type="entry name" value="Methyltransf_4"/>
    <property type="match status" value="1"/>
</dbReference>
<dbReference type="InterPro" id="IPR003358">
    <property type="entry name" value="tRNA_(Gua-N-7)_MeTrfase_Trmb"/>
</dbReference>
<reference evidence="9" key="1">
    <citation type="submission" date="2021-11" db="EMBL/GenBank/DDBJ databases">
        <authorList>
            <consortium name="Genoscope - CEA"/>
            <person name="William W."/>
        </authorList>
    </citation>
    <scope>NUCLEOTIDE SEQUENCE</scope>
</reference>
<dbReference type="InterPro" id="IPR049213">
    <property type="entry name" value="DUF6816"/>
</dbReference>
<evidence type="ECO:0000256" key="3">
    <source>
        <dbReference type="ARBA" id="ARBA00022603"/>
    </source>
</evidence>
<dbReference type="PROSITE" id="PS51625">
    <property type="entry name" value="SAM_MT_TRMB"/>
    <property type="match status" value="1"/>
</dbReference>
<comment type="catalytic activity">
    <reaction evidence="1">
        <text>guanosine(46) in tRNA + S-adenosyl-L-methionine = N(7)-methylguanosine(46) in tRNA + S-adenosyl-L-homocysteine</text>
        <dbReference type="Rhea" id="RHEA:42708"/>
        <dbReference type="Rhea" id="RHEA-COMP:10188"/>
        <dbReference type="Rhea" id="RHEA-COMP:10189"/>
        <dbReference type="ChEBI" id="CHEBI:57856"/>
        <dbReference type="ChEBI" id="CHEBI:59789"/>
        <dbReference type="ChEBI" id="CHEBI:74269"/>
        <dbReference type="ChEBI" id="CHEBI:74480"/>
        <dbReference type="EC" id="2.1.1.33"/>
    </reaction>
</comment>
<accession>A0A8J2SBY0</accession>
<dbReference type="CDD" id="cd02440">
    <property type="entry name" value="AdoMet_MTases"/>
    <property type="match status" value="1"/>
</dbReference>
<keyword evidence="10" id="KW-1185">Reference proteome</keyword>
<dbReference type="PANTHER" id="PTHR23417">
    <property type="entry name" value="3-DEOXY-D-MANNO-OCTULOSONIC-ACID TRANSFERASE/TRNA GUANINE-N 7 - -METHYLTRANSFERASE"/>
    <property type="match status" value="1"/>
</dbReference>
<evidence type="ECO:0000256" key="7">
    <source>
        <dbReference type="SAM" id="SignalP"/>
    </source>
</evidence>
<sequence length="665" mass="70400">MPSHTLHAAWMLAAATALSARGKLLDASRTQRLRKTTDRSGVLGMAAAALALATAEDDGEGDARAQIAELAAAAAQNVAVDAKLVGRRIADAAFYFHRAGVSDEELFQNLARRFVEETWSAGGLYVSGDDIYPDDSRDACLDHGADDGCGPARIVLNAYERLVAAGCVCEETTAAAATAAGRLLPEDAPPRLVSYIERLGRDDARPQLWLWRHENRGRQRRRDFREGTAPAMPPAPPLLSDLFADDTRPLRLDLGCGLGAAARGWASDRTRNVLGVDASRSIVKACAARAKRDSCGDNLAYVATDARSILAAAAKYPGPLEAISVQHPTPPNTRGALDWILAPDVADAARSALAPGGVLAVETRSERAAEAAREGLTKAGFSLVSDAWPLPDGARSETGGACVALGWEVERLVFRVPLDDGAPVPDAVTRRQSCSTAIAALAWVPHCAFAFDVSVGAATGDVLYPASLVGEWRCERVLTAVEGDQTAAEGAWRALGGGTTPFVAGRAETYETRFVAPAAAATYRFEGRDVAGVVLDRAFELGKRRGAGGRGAVSWDPRAPSILRDGDATLTVVSRTSEISEAGFGFDELVRVDAAAGGLIGGAARVSRLVRCKRRFRRAFAKDGRRVVEGLEIVKTYRVLDGVAEADLPTSSAKSTLRFERPLPV</sequence>
<evidence type="ECO:0000313" key="9">
    <source>
        <dbReference type="EMBL" id="CAH0364741.1"/>
    </source>
</evidence>
<dbReference type="GO" id="GO:0008176">
    <property type="term" value="F:tRNA (guanine(46)-N7)-methyltransferase activity"/>
    <property type="evidence" value="ECO:0007669"/>
    <property type="project" value="UniProtKB-EC"/>
</dbReference>
<dbReference type="GO" id="GO:0043527">
    <property type="term" value="C:tRNA methyltransferase complex"/>
    <property type="evidence" value="ECO:0007669"/>
    <property type="project" value="TreeGrafter"/>
</dbReference>
<dbReference type="InterPro" id="IPR029063">
    <property type="entry name" value="SAM-dependent_MTases_sf"/>
</dbReference>
<dbReference type="AlphaFoldDB" id="A0A8J2SBY0"/>
<comment type="caution">
    <text evidence="9">The sequence shown here is derived from an EMBL/GenBank/DDBJ whole genome shotgun (WGS) entry which is preliminary data.</text>
</comment>
<keyword evidence="3" id="KW-0489">Methyltransferase</keyword>
<evidence type="ECO:0000256" key="4">
    <source>
        <dbReference type="ARBA" id="ARBA00022679"/>
    </source>
</evidence>
<dbReference type="EC" id="2.1.1.33" evidence="2"/>
<evidence type="ECO:0000259" key="8">
    <source>
        <dbReference type="Pfam" id="PF20670"/>
    </source>
</evidence>
<gene>
    <name evidence="9" type="ORF">PECAL_1P11200</name>
</gene>